<dbReference type="InterPro" id="IPR000494">
    <property type="entry name" value="Rcpt_L-dom"/>
</dbReference>
<proteinExistence type="predicted"/>
<evidence type="ECO:0000313" key="5">
    <source>
        <dbReference type="WBParaSite" id="PSU_v2.g1675.t1"/>
    </source>
</evidence>
<dbReference type="SUPFAM" id="SSF57184">
    <property type="entry name" value="Growth factor receptor domain"/>
    <property type="match status" value="1"/>
</dbReference>
<keyword evidence="4" id="KW-1185">Reference proteome</keyword>
<evidence type="ECO:0000259" key="2">
    <source>
        <dbReference type="Pfam" id="PF01030"/>
    </source>
</evidence>
<dbReference type="InterPro" id="IPR036941">
    <property type="entry name" value="Rcpt_L-dom_sf"/>
</dbReference>
<sequence length="299" mass="33553">MAHVQKVFCAVKTYLDVKGLQHLINCSEIDGNLELLNHLYNEPDFEISLLNNLRSVKIVTGYVMIDGGGIPNDKKPTNLKFLENLKVIEGRNLHVRYSLVVQGLTNLTELGLRKLEKLSAGKAAFLNNSQLCYGKNLDWKFLNAEGVQFNHNAPAEFCAKYDYICHDTCDPEKGCWGKGPSQCLKCKNFIKDDECVNTCEESEGFFRVGTNECHRCDRECSTCIGPTAYECKTCKHYRFEDIYNARFHCVEKCPNNTFADQNDCFPCDDNCYNNGCNGSGSALGSGCKMCRFGAITDAE</sequence>
<organism evidence="4 5">
    <name type="scientific">Panagrolaimus superbus</name>
    <dbReference type="NCBI Taxonomy" id="310955"/>
    <lineage>
        <taxon>Eukaryota</taxon>
        <taxon>Metazoa</taxon>
        <taxon>Ecdysozoa</taxon>
        <taxon>Nematoda</taxon>
        <taxon>Chromadorea</taxon>
        <taxon>Rhabditida</taxon>
        <taxon>Tylenchina</taxon>
        <taxon>Panagrolaimomorpha</taxon>
        <taxon>Panagrolaimoidea</taxon>
        <taxon>Panagrolaimidae</taxon>
        <taxon>Panagrolaimus</taxon>
    </lineage>
</organism>
<dbReference type="InterPro" id="IPR032778">
    <property type="entry name" value="GF_recep_IV"/>
</dbReference>
<evidence type="ECO:0000256" key="1">
    <source>
        <dbReference type="ARBA" id="ARBA00023180"/>
    </source>
</evidence>
<dbReference type="AlphaFoldDB" id="A0A914YBF1"/>
<name>A0A914YBF1_9BILA</name>
<dbReference type="Pfam" id="PF14843">
    <property type="entry name" value="GF_recep_IV"/>
    <property type="match status" value="1"/>
</dbReference>
<accession>A0A914YBF1</accession>
<keyword evidence="1" id="KW-0325">Glycoprotein</keyword>
<protein>
    <submittedName>
        <fullName evidence="5">Receptor protein-tyrosine kinase</fullName>
    </submittedName>
</protein>
<evidence type="ECO:0000259" key="3">
    <source>
        <dbReference type="Pfam" id="PF14843"/>
    </source>
</evidence>
<evidence type="ECO:0000313" key="4">
    <source>
        <dbReference type="Proteomes" id="UP000887577"/>
    </source>
</evidence>
<feature type="domain" description="Growth factor receptor" evidence="3">
    <location>
        <begin position="164"/>
        <end position="281"/>
    </location>
</feature>
<dbReference type="InterPro" id="IPR006212">
    <property type="entry name" value="Furin_repeat"/>
</dbReference>
<dbReference type="CDD" id="cd00064">
    <property type="entry name" value="FU"/>
    <property type="match status" value="2"/>
</dbReference>
<dbReference type="SUPFAM" id="SSF52058">
    <property type="entry name" value="L domain-like"/>
    <property type="match status" value="1"/>
</dbReference>
<feature type="domain" description="Receptor L-domain" evidence="2">
    <location>
        <begin position="25"/>
        <end position="141"/>
    </location>
</feature>
<dbReference type="SMART" id="SM00261">
    <property type="entry name" value="FU"/>
    <property type="match status" value="2"/>
</dbReference>
<dbReference type="Proteomes" id="UP000887577">
    <property type="component" value="Unplaced"/>
</dbReference>
<dbReference type="Pfam" id="PF01030">
    <property type="entry name" value="Recep_L_domain"/>
    <property type="match status" value="1"/>
</dbReference>
<reference evidence="5" key="1">
    <citation type="submission" date="2022-11" db="UniProtKB">
        <authorList>
            <consortium name="WormBaseParasite"/>
        </authorList>
    </citation>
    <scope>IDENTIFICATION</scope>
</reference>
<dbReference type="Gene3D" id="3.80.20.20">
    <property type="entry name" value="Receptor L-domain"/>
    <property type="match status" value="1"/>
</dbReference>
<dbReference type="Gene3D" id="2.10.220.10">
    <property type="entry name" value="Hormone Receptor, Insulin-like Growth Factor Receptor 1, Chain A, domain 2"/>
    <property type="match status" value="2"/>
</dbReference>
<dbReference type="InterPro" id="IPR009030">
    <property type="entry name" value="Growth_fac_rcpt_cys_sf"/>
</dbReference>
<dbReference type="WBParaSite" id="PSU_v2.g1675.t1">
    <property type="protein sequence ID" value="PSU_v2.g1675.t1"/>
    <property type="gene ID" value="PSU_v2.g1675"/>
</dbReference>